<dbReference type="PRINTS" id="PR00385">
    <property type="entry name" value="P450"/>
</dbReference>
<reference evidence="3 4" key="1">
    <citation type="submission" date="2024-09" db="EMBL/GenBank/DDBJ databases">
        <authorList>
            <person name="Sun Q."/>
            <person name="Mori K."/>
        </authorList>
    </citation>
    <scope>NUCLEOTIDE SEQUENCE [LARGE SCALE GENOMIC DNA]</scope>
    <source>
        <strain evidence="3 4">JCM 3323</strain>
    </source>
</reference>
<organism evidence="3 4">
    <name type="scientific">Nonomuraea roseola</name>
    <dbReference type="NCBI Taxonomy" id="46179"/>
    <lineage>
        <taxon>Bacteria</taxon>
        <taxon>Bacillati</taxon>
        <taxon>Actinomycetota</taxon>
        <taxon>Actinomycetes</taxon>
        <taxon>Streptosporangiales</taxon>
        <taxon>Streptosporangiaceae</taxon>
        <taxon>Nonomuraea</taxon>
    </lineage>
</organism>
<sequence>MMVYSQNRVRYQNHLNGAVSVVDQNAEIPVTLPTRRDPACPFDPPEELTRLRDSQPLTRLAFPDGHVGWLVTGYDAARKVLADPRFSVRMDLKHSPLPRRNVLAGSGDKPAPGMFVVMDDPDHRRFRRLLTGQFTVQRMRRLEPRIVQITADHLDAMAETVPPVDLVQTFALPIPSLVICELLGVPYEDHAFFQEQTAVAVDLDASVEQATVAAGRLTGYFADLVRRKRSRPTDDLLGGLITDSDLTDEELTNIGLALLIAGHETTANMLGLGAFALLCHPEQLDAYRADTSLTDSAVEELLRYLTIIHRGSPSRAALADVELDGQLIRAGETVIIGLPAVNRDPERFADPDVLRLGRDGARHHLAFGHGVHQCLGQQLARIEMRIGYRMLFERFPALRLAVPAAEISMREASLAYGVRRLPVTWEQA</sequence>
<comment type="caution">
    <text evidence="3">The sequence shown here is derived from an EMBL/GenBank/DDBJ whole genome shotgun (WGS) entry which is preliminary data.</text>
</comment>
<dbReference type="PROSITE" id="PS00086">
    <property type="entry name" value="CYTOCHROME_P450"/>
    <property type="match status" value="1"/>
</dbReference>
<comment type="similarity">
    <text evidence="1 2">Belongs to the cytochrome P450 family.</text>
</comment>
<evidence type="ECO:0000313" key="3">
    <source>
        <dbReference type="EMBL" id="MFB9534046.1"/>
    </source>
</evidence>
<dbReference type="InterPro" id="IPR017972">
    <property type="entry name" value="Cyt_P450_CS"/>
</dbReference>
<dbReference type="EMBL" id="JBHMCE010000023">
    <property type="protein sequence ID" value="MFB9534046.1"/>
    <property type="molecule type" value="Genomic_DNA"/>
</dbReference>
<evidence type="ECO:0000313" key="4">
    <source>
        <dbReference type="Proteomes" id="UP001589646"/>
    </source>
</evidence>
<accession>A0ABV5QH31</accession>
<evidence type="ECO:0000256" key="2">
    <source>
        <dbReference type="RuleBase" id="RU000461"/>
    </source>
</evidence>
<dbReference type="InterPro" id="IPR002397">
    <property type="entry name" value="Cyt_P450_B"/>
</dbReference>
<dbReference type="CDD" id="cd11030">
    <property type="entry name" value="CYP105-like"/>
    <property type="match status" value="1"/>
</dbReference>
<keyword evidence="2 3" id="KW-0560">Oxidoreductase</keyword>
<evidence type="ECO:0000256" key="1">
    <source>
        <dbReference type="ARBA" id="ARBA00010617"/>
    </source>
</evidence>
<keyword evidence="4" id="KW-1185">Reference proteome</keyword>
<dbReference type="PANTHER" id="PTHR46696:SF1">
    <property type="entry name" value="CYTOCHROME P450 YJIB-RELATED"/>
    <property type="match status" value="1"/>
</dbReference>
<keyword evidence="2" id="KW-0349">Heme</keyword>
<dbReference type="EC" id="1.14.-.-" evidence="3"/>
<dbReference type="Pfam" id="PF00067">
    <property type="entry name" value="p450"/>
    <property type="match status" value="1"/>
</dbReference>
<dbReference type="Proteomes" id="UP001589646">
    <property type="component" value="Unassembled WGS sequence"/>
</dbReference>
<dbReference type="GO" id="GO:0016491">
    <property type="term" value="F:oxidoreductase activity"/>
    <property type="evidence" value="ECO:0007669"/>
    <property type="project" value="UniProtKB-KW"/>
</dbReference>
<dbReference type="InterPro" id="IPR001128">
    <property type="entry name" value="Cyt_P450"/>
</dbReference>
<dbReference type="PRINTS" id="PR00359">
    <property type="entry name" value="BP450"/>
</dbReference>
<gene>
    <name evidence="3" type="ORF">ACFFRN_46255</name>
</gene>
<dbReference type="InterPro" id="IPR036396">
    <property type="entry name" value="Cyt_P450_sf"/>
</dbReference>
<dbReference type="RefSeq" id="WP_346117857.1">
    <property type="nucleotide sequence ID" value="NZ_JBHMCE010000023.1"/>
</dbReference>
<name>A0ABV5QH31_9ACTN</name>
<keyword evidence="2" id="KW-0408">Iron</keyword>
<dbReference type="SUPFAM" id="SSF48264">
    <property type="entry name" value="Cytochrome P450"/>
    <property type="match status" value="1"/>
</dbReference>
<keyword evidence="2" id="KW-0503">Monooxygenase</keyword>
<dbReference type="PANTHER" id="PTHR46696">
    <property type="entry name" value="P450, PUTATIVE (EUROFUNG)-RELATED"/>
    <property type="match status" value="1"/>
</dbReference>
<protein>
    <submittedName>
        <fullName evidence="3">Cytochrome P450</fullName>
        <ecNumber evidence="3">1.14.-.-</ecNumber>
    </submittedName>
</protein>
<proteinExistence type="inferred from homology"/>
<keyword evidence="2" id="KW-0479">Metal-binding</keyword>
<dbReference type="Gene3D" id="1.10.630.10">
    <property type="entry name" value="Cytochrome P450"/>
    <property type="match status" value="1"/>
</dbReference>